<accession>A0A8X6XQ98</accession>
<keyword evidence="2" id="KW-1185">Reference proteome</keyword>
<reference evidence="1" key="1">
    <citation type="submission" date="2020-08" db="EMBL/GenBank/DDBJ databases">
        <title>Multicomponent nature underlies the extraordinary mechanical properties of spider dragline silk.</title>
        <authorList>
            <person name="Kono N."/>
            <person name="Nakamura H."/>
            <person name="Mori M."/>
            <person name="Yoshida Y."/>
            <person name="Ohtoshi R."/>
            <person name="Malay A.D."/>
            <person name="Moran D.A.P."/>
            <person name="Tomita M."/>
            <person name="Numata K."/>
            <person name="Arakawa K."/>
        </authorList>
    </citation>
    <scope>NUCLEOTIDE SEQUENCE</scope>
</reference>
<organism evidence="1 2">
    <name type="scientific">Trichonephila inaurata madagascariensis</name>
    <dbReference type="NCBI Taxonomy" id="2747483"/>
    <lineage>
        <taxon>Eukaryota</taxon>
        <taxon>Metazoa</taxon>
        <taxon>Ecdysozoa</taxon>
        <taxon>Arthropoda</taxon>
        <taxon>Chelicerata</taxon>
        <taxon>Arachnida</taxon>
        <taxon>Araneae</taxon>
        <taxon>Araneomorphae</taxon>
        <taxon>Entelegynae</taxon>
        <taxon>Araneoidea</taxon>
        <taxon>Nephilidae</taxon>
        <taxon>Trichonephila</taxon>
        <taxon>Trichonephila inaurata</taxon>
    </lineage>
</organism>
<dbReference type="EMBL" id="BMAV01011946">
    <property type="protein sequence ID" value="GFY58193.1"/>
    <property type="molecule type" value="Genomic_DNA"/>
</dbReference>
<evidence type="ECO:0000313" key="1">
    <source>
        <dbReference type="EMBL" id="GFY58193.1"/>
    </source>
</evidence>
<gene>
    <name evidence="1" type="ORF">TNIN_478601</name>
</gene>
<protein>
    <submittedName>
        <fullName evidence="1">Uncharacterized protein</fullName>
    </submittedName>
</protein>
<sequence>MKALKKGFQEFIGGIIQDSTSNCHLGTRTKDAAELGYKQCKENLTILASNKATENFRVDFAMTEWNVKQS</sequence>
<name>A0A8X6XQ98_9ARAC</name>
<evidence type="ECO:0000313" key="2">
    <source>
        <dbReference type="Proteomes" id="UP000886998"/>
    </source>
</evidence>
<comment type="caution">
    <text evidence="1">The sequence shown here is derived from an EMBL/GenBank/DDBJ whole genome shotgun (WGS) entry which is preliminary data.</text>
</comment>
<proteinExistence type="predicted"/>
<dbReference type="Proteomes" id="UP000886998">
    <property type="component" value="Unassembled WGS sequence"/>
</dbReference>
<dbReference type="AlphaFoldDB" id="A0A8X6XQ98"/>